<dbReference type="InterPro" id="IPR016035">
    <property type="entry name" value="Acyl_Trfase/lysoPLipase"/>
</dbReference>
<dbReference type="Gene3D" id="3.30.70.3290">
    <property type="match status" value="1"/>
</dbReference>
<dbReference type="PANTHER" id="PTHR45681:SF6">
    <property type="entry name" value="POLYKETIDE SYNTHASE 37"/>
    <property type="match status" value="1"/>
</dbReference>
<keyword evidence="5" id="KW-0012">Acyltransferase</keyword>
<dbReference type="SUPFAM" id="SSF53901">
    <property type="entry name" value="Thiolase-like"/>
    <property type="match status" value="1"/>
</dbReference>
<dbReference type="Pfam" id="PF00698">
    <property type="entry name" value="Acyl_transf_1"/>
    <property type="match status" value="1"/>
</dbReference>
<dbReference type="InterPro" id="IPR049900">
    <property type="entry name" value="PKS_mFAS_DH"/>
</dbReference>
<feature type="domain" description="Ketosynthase family 3 (KS3)" evidence="10">
    <location>
        <begin position="1"/>
        <end position="418"/>
    </location>
</feature>
<dbReference type="InterPro" id="IPR014043">
    <property type="entry name" value="Acyl_transferase_dom"/>
</dbReference>
<keyword evidence="3" id="KW-0808">Transferase</keyword>
<evidence type="ECO:0000256" key="6">
    <source>
        <dbReference type="PROSITE-ProRule" id="PRU01363"/>
    </source>
</evidence>
<dbReference type="Pfam" id="PF02801">
    <property type="entry name" value="Ketoacyl-synt_C"/>
    <property type="match status" value="1"/>
</dbReference>
<dbReference type="PROSITE" id="PS52004">
    <property type="entry name" value="KS3_2"/>
    <property type="match status" value="1"/>
</dbReference>
<evidence type="ECO:0000313" key="13">
    <source>
        <dbReference type="Proteomes" id="UP000801428"/>
    </source>
</evidence>
<dbReference type="InterPro" id="IPR029063">
    <property type="entry name" value="SAM-dependent_MTases_sf"/>
</dbReference>
<dbReference type="Pfam" id="PF18558">
    <property type="entry name" value="HTH_51"/>
    <property type="match status" value="1"/>
</dbReference>
<feature type="active site" description="Proton donor; for dehydratase activity" evidence="6">
    <location>
        <position position="1148"/>
    </location>
</feature>
<feature type="compositionally biased region" description="Polar residues" evidence="7">
    <location>
        <begin position="1400"/>
        <end position="1431"/>
    </location>
</feature>
<dbReference type="InterPro" id="IPR001227">
    <property type="entry name" value="Ac_transferase_dom_sf"/>
</dbReference>
<dbReference type="Gene3D" id="3.10.129.110">
    <property type="entry name" value="Polyketide synthase dehydratase"/>
    <property type="match status" value="1"/>
</dbReference>
<keyword evidence="8" id="KW-1133">Transmembrane helix</keyword>
<dbReference type="InterPro" id="IPR020841">
    <property type="entry name" value="PKS_Beta-ketoAc_synthase_dom"/>
</dbReference>
<dbReference type="InterPro" id="IPR014031">
    <property type="entry name" value="Ketoacyl_synth_C"/>
</dbReference>
<feature type="domain" description="Carrier" evidence="9">
    <location>
        <begin position="1316"/>
        <end position="1390"/>
    </location>
</feature>
<dbReference type="SMART" id="SM00827">
    <property type="entry name" value="PKS_AT"/>
    <property type="match status" value="1"/>
</dbReference>
<comment type="caution">
    <text evidence="12">The sequence shown here is derived from an EMBL/GenBank/DDBJ whole genome shotgun (WGS) entry which is preliminary data.</text>
</comment>
<dbReference type="InterPro" id="IPR009081">
    <property type="entry name" value="PP-bd_ACP"/>
</dbReference>
<feature type="region of interest" description="N-terminal hotdog fold" evidence="6">
    <location>
        <begin position="929"/>
        <end position="1061"/>
    </location>
</feature>
<keyword evidence="13" id="KW-1185">Reference proteome</keyword>
<evidence type="ECO:0000256" key="1">
    <source>
        <dbReference type="ARBA" id="ARBA00022450"/>
    </source>
</evidence>
<dbReference type="InterPro" id="IPR014030">
    <property type="entry name" value="Ketoacyl_synth_N"/>
</dbReference>
<evidence type="ECO:0000256" key="8">
    <source>
        <dbReference type="SAM" id="Phobius"/>
    </source>
</evidence>
<dbReference type="Gene3D" id="1.10.1200.10">
    <property type="entry name" value="ACP-like"/>
    <property type="match status" value="1"/>
</dbReference>
<sequence>MACKVAGANDVEAFWDLLMKGESQHQDISDSGRFPFEDTPFRTSSDSNMQRKWYANLIDGHDQFDHRFFKKSARESANMDPQQRQMLQIAYQTAEQGGYFSKEFSERDSNIGVFVGVCLSDYESNIGCHAANAFTATGNLQGFIAGKVSHFMGWNGPALTIDTACSSSLVAVHQACVSILSGECNAALAGGSHIMTSAGWFQNLAAGSFLSPTGQCKPFDAEADGYCRGEGVGAVMLKKLSQAIADGDQILGVIGASAVQQNQNCTPIFVPNAPSLSDLFRKVTAKAHVKPSSVTVVEAHGTGTSVGDPVEWDSIRQTMGGPNRSSEQALMVSSAKGLVGHLECTSGIISLIKMLLMINKRMLPPQASFRTMNPALQARSSDRMFVPLRAEPWTVNHRVGLINNYGASGSNASMIVMQAPEIRPAAAHLVTDEDDVTTRIKADKLKYPFQLSGLDQSALSRSAKAWKHFISRSAPVPSLANLSYNLARQSDRALEKRFVFTATSLDELQHELDRCENGQDILSTSCAASPVPEQDRKVILCFGGQISTFIGLDRHLYDRVALLRKYLDDVNAVVQSTGCQSIYPSIFERRPISDVVQLQTMLFALQYSCAQAWIDSGIRPAALVGHSFGELTALCVSKVLTLNDAIKLIVRRATIIRDAWGTDRGGMMAVEGNLSDVERLIYDANRRHTGTPANIACYNGPRSFTLAGSTESMVAVDAQLIETPGRAIKSRRLDVTHAFHSSLVDPLIARLEESCKDLTFSKPCVILERAVEDPLLKAKISASSIAEHMRDPVYFDQALQRIALRYSSSSCLFLEAGSNSTITHMASRALSNSSVRSLSTFHALNISNCNSGWNSLTDATTSLWKTGLNAKHWAHHTLQKQVEAGLEPLFLPPYQFDPESRHWLELKAIPKLPTSTDGNPKADAQEGSRSLVTFFAYLDGSTRKNLQFRVNTASEEYQKLLLGHQTIQTAPICPATMQISFVIEAIGQMRPELRPNFEPQLQNVQYRSPICANSSRSTWIEIKEDSQGQLQWHFEVFSTQSENATRTVHTVGIVGFSDVSDPLLIRQLATFERLFTHQRTTDLLQSADVDEVLANRTIYRIFSEIVDYGDEYRGLKKMVTRGSKAAGHVVRNQPDLLNTPWFDAHLADSFCQLGGLWVNCMTDRSPGDVYLANGIDQWIRLPHNLRLDGSSSNSATEFHAFATNSRQSDNLCMTDVFVFDAKTGTLVEVILGIAYVKVAKVSMQKILTRLTEPRWLINVSELPNTTLVAAVSSLNNGIGAADSSLASQQPLLPSQPPSKSGAETDNPEQSNEHHQEDVVKKVKTIISALAGIAVAELGLDCDLADLGIDSLAGMEMVHDIEAALSTTLSETKINMVVTMQDLLEVVFEALAIDISSVDNMSSENDMRSTDSLSECSGKNTGTTTPENFSAQSKDDPKFFGGGDMELSSLTVMEAFTETKKLTDNAIIEIGQGNYVSDVLPLQNELSVMLTLDMLQSFGIDLRRVEPGAQVQRIVHDKEHTIFVNHLYLMIESETQIINMNGDIITRTAIPYPGRTSDEIYDELRNRFPDQRSASELIYYAGQHLKQVLSGDTSGVKIIFGSNKGRELVSSFYAEWPLNRLMYSQMEGFFTHLAAKLKFQQAGRPLRILEMGAGTGGTTKRIVPLLARLQIPVEYTFTDLSPSFVTAARKRWGAEYPWMKFRSHDIEKAPEADLEHNQHFVLASNAIHATHSICKSTRNVRKFLRPDGFLLMGEMTRTPYWVDIIFGLFEGWWLFDDGRNHALTHESRWKTDLQTVGYGHVDWTGGSRPEGEIERLILAAASSKHTNETLMASPEQPLADISYRLKRRMTSKSAKREEMVTGYVSDLTKNFNSSFPKHHHGKSNASDDTVEKKCIVVVTGATGGLGAHLVAEATTSLAVQRVVCLNRRSKQDPFERQIAALHKQGYDLAPDLIAKLEVHETDLSQPQLGLPFGVYDCLVSQATHIIHNAWLMHSKCAVKRFEPQLRIMSEILYFARDISLRHDSDQLVSLLFISSIATVGYHPFLTGSPIVLEERVPIASVLPTGYGEAKYICERMLDATLHQHPTRFRTATIRLGQIGGSTLNGYWNPMEHISFMIKSSQTLNTLPDLPGSMGWTPADIIAKVVLEIATQPDDVRLYPIYHVENPVRQPWNSVLATLADELDIPRDETGIISLDEWLTRVRHWTQASLYLLFLLPVFNIVTILYIYAYRDTSVPPLKMACQPTITDIWNRLKAYFGDGFAPGSSPLRYNVHICQLRDNSANPDNSRYGIELPETAMPLFSMLGESSPPPCTCYDITRVVAHIESFLATAPAHFNDDYDITSDKDEADVDACSLYAMRDALSWWVHWGGSLTPCNYWKLVYVAFATITDDRQIPPTDFIDGSYKFLGHTWEDCRQGLLAEGVPPAGVEFAEMAFLRQAIVQYLEKVDPNLRTLLVNKTSLMTQYHVLTGNAVGFGVLFLTSEGRNADGLTDDVLEMMAIAQCLSLDIAKEAMGVLEGERTETVAGNRKQMKRELRWVYARCMKFLESDRDAFLLRRPASSGLHYVPMMDRYLERVQGNRRFPINEALARLLKPYVKRESVAQKYIAAEESRIELITVDAIETP</sequence>
<keyword evidence="8" id="KW-0812">Transmembrane</keyword>
<evidence type="ECO:0000256" key="5">
    <source>
        <dbReference type="ARBA" id="ARBA00023315"/>
    </source>
</evidence>
<dbReference type="InterPro" id="IPR042104">
    <property type="entry name" value="PKS_dehydratase_sf"/>
</dbReference>
<keyword evidence="4" id="KW-0511">Multifunctional enzyme</keyword>
<dbReference type="Gene3D" id="3.40.50.720">
    <property type="entry name" value="NAD(P)-binding Rossmann-like Domain"/>
    <property type="match status" value="1"/>
</dbReference>
<dbReference type="OrthoDB" id="429813at2759"/>
<dbReference type="GO" id="GO:0006633">
    <property type="term" value="P:fatty acid biosynthetic process"/>
    <property type="evidence" value="ECO:0007669"/>
    <property type="project" value="InterPro"/>
</dbReference>
<dbReference type="Pfam" id="PF08242">
    <property type="entry name" value="Methyltransf_12"/>
    <property type="match status" value="1"/>
</dbReference>
<dbReference type="SUPFAM" id="SSF53335">
    <property type="entry name" value="S-adenosyl-L-methionine-dependent methyltransferases"/>
    <property type="match status" value="1"/>
</dbReference>
<organism evidence="12 13">
    <name type="scientific">Curvularia kusanoi</name>
    <name type="common">Cochliobolus kusanoi</name>
    <dbReference type="NCBI Taxonomy" id="90978"/>
    <lineage>
        <taxon>Eukaryota</taxon>
        <taxon>Fungi</taxon>
        <taxon>Dikarya</taxon>
        <taxon>Ascomycota</taxon>
        <taxon>Pezizomycotina</taxon>
        <taxon>Dothideomycetes</taxon>
        <taxon>Pleosporomycetidae</taxon>
        <taxon>Pleosporales</taxon>
        <taxon>Pleosporineae</taxon>
        <taxon>Pleosporaceae</taxon>
        <taxon>Curvularia</taxon>
    </lineage>
</organism>
<name>A0A9P4T4R2_CURKU</name>
<dbReference type="InterPro" id="IPR013217">
    <property type="entry name" value="Methyltransf_12"/>
</dbReference>
<accession>A0A9P4T4R2</accession>
<dbReference type="Gene3D" id="3.40.50.150">
    <property type="entry name" value="Vaccinia Virus protein VP39"/>
    <property type="match status" value="1"/>
</dbReference>
<feature type="active site" description="Proton acceptor; for dehydratase activity" evidence="6">
    <location>
        <position position="964"/>
    </location>
</feature>
<dbReference type="InterPro" id="IPR041068">
    <property type="entry name" value="HTH_51"/>
</dbReference>
<dbReference type="PANTHER" id="PTHR45681">
    <property type="entry name" value="POLYKETIDE SYNTHASE 44-RELATED"/>
    <property type="match status" value="1"/>
</dbReference>
<dbReference type="SUPFAM" id="SSF55048">
    <property type="entry name" value="Probable ACP-binding domain of malonyl-CoA ACP transacylase"/>
    <property type="match status" value="1"/>
</dbReference>
<dbReference type="SUPFAM" id="SSF51735">
    <property type="entry name" value="NAD(P)-binding Rossmann-fold domains"/>
    <property type="match status" value="1"/>
</dbReference>
<dbReference type="Pfam" id="PF07993">
    <property type="entry name" value="NAD_binding_4"/>
    <property type="match status" value="1"/>
</dbReference>
<protein>
    <submittedName>
        <fullName evidence="12">T1pks</fullName>
    </submittedName>
</protein>
<dbReference type="Pfam" id="PF00550">
    <property type="entry name" value="PP-binding"/>
    <property type="match status" value="1"/>
</dbReference>
<dbReference type="SUPFAM" id="SSF47336">
    <property type="entry name" value="ACP-like"/>
    <property type="match status" value="1"/>
</dbReference>
<evidence type="ECO:0000259" key="10">
    <source>
        <dbReference type="PROSITE" id="PS52004"/>
    </source>
</evidence>
<feature type="domain" description="PKS/mFAS DH" evidence="11">
    <location>
        <begin position="929"/>
        <end position="1244"/>
    </location>
</feature>
<feature type="transmembrane region" description="Helical" evidence="8">
    <location>
        <begin position="2208"/>
        <end position="2228"/>
    </location>
</feature>
<dbReference type="PROSITE" id="PS50075">
    <property type="entry name" value="CARRIER"/>
    <property type="match status" value="1"/>
</dbReference>
<feature type="region of interest" description="Disordered" evidence="7">
    <location>
        <begin position="1400"/>
        <end position="1436"/>
    </location>
</feature>
<dbReference type="Proteomes" id="UP000801428">
    <property type="component" value="Unassembled WGS sequence"/>
</dbReference>
<keyword evidence="1" id="KW-0596">Phosphopantetheine</keyword>
<evidence type="ECO:0000259" key="9">
    <source>
        <dbReference type="PROSITE" id="PS50075"/>
    </source>
</evidence>
<proteinExistence type="predicted"/>
<feature type="region of interest" description="Disordered" evidence="7">
    <location>
        <begin position="1286"/>
        <end position="1317"/>
    </location>
</feature>
<dbReference type="EMBL" id="SWKU01000042">
    <property type="protein sequence ID" value="KAF2994243.1"/>
    <property type="molecule type" value="Genomic_DNA"/>
</dbReference>
<evidence type="ECO:0000259" key="11">
    <source>
        <dbReference type="PROSITE" id="PS52019"/>
    </source>
</evidence>
<dbReference type="Pfam" id="PF00109">
    <property type="entry name" value="ketoacyl-synt"/>
    <property type="match status" value="1"/>
</dbReference>
<reference evidence="12" key="1">
    <citation type="submission" date="2019-04" db="EMBL/GenBank/DDBJ databases">
        <title>Sequencing of skin fungus with MAO and IRED activity.</title>
        <authorList>
            <person name="Marsaioli A.J."/>
            <person name="Bonatto J.M.C."/>
            <person name="Reis Junior O."/>
        </authorList>
    </citation>
    <scope>NUCLEOTIDE SEQUENCE</scope>
    <source>
        <strain evidence="12">30M1</strain>
    </source>
</reference>
<evidence type="ECO:0000256" key="4">
    <source>
        <dbReference type="ARBA" id="ARBA00023268"/>
    </source>
</evidence>
<dbReference type="InterPro" id="IPR013120">
    <property type="entry name" value="FAR_NAD-bd"/>
</dbReference>
<dbReference type="InterPro" id="IPR006162">
    <property type="entry name" value="Ppantetheine_attach_site"/>
</dbReference>
<dbReference type="GO" id="GO:0004315">
    <property type="term" value="F:3-oxoacyl-[acyl-carrier-protein] synthase activity"/>
    <property type="evidence" value="ECO:0007669"/>
    <property type="project" value="InterPro"/>
</dbReference>
<dbReference type="SUPFAM" id="SSF52151">
    <property type="entry name" value="FabD/lysophospholipase-like"/>
    <property type="match status" value="1"/>
</dbReference>
<dbReference type="Gene3D" id="3.40.47.10">
    <property type="match status" value="1"/>
</dbReference>
<dbReference type="InterPro" id="IPR016039">
    <property type="entry name" value="Thiolase-like"/>
</dbReference>
<dbReference type="Gene3D" id="3.40.366.10">
    <property type="entry name" value="Malonyl-Coenzyme A Acyl Carrier Protein, domain 2"/>
    <property type="match status" value="1"/>
</dbReference>
<keyword evidence="8" id="KW-0472">Membrane</keyword>
<dbReference type="PROSITE" id="PS00606">
    <property type="entry name" value="KS3_1"/>
    <property type="match status" value="1"/>
</dbReference>
<dbReference type="InterPro" id="IPR050444">
    <property type="entry name" value="Polyketide_Synthase"/>
</dbReference>
<evidence type="ECO:0000313" key="12">
    <source>
        <dbReference type="EMBL" id="KAF2994243.1"/>
    </source>
</evidence>
<evidence type="ECO:0000256" key="3">
    <source>
        <dbReference type="ARBA" id="ARBA00022679"/>
    </source>
</evidence>
<dbReference type="PROSITE" id="PS00012">
    <property type="entry name" value="PHOSPHOPANTETHEINE"/>
    <property type="match status" value="1"/>
</dbReference>
<dbReference type="CDD" id="cd00833">
    <property type="entry name" value="PKS"/>
    <property type="match status" value="1"/>
</dbReference>
<keyword evidence="2" id="KW-0597">Phosphoprotein</keyword>
<dbReference type="InterPro" id="IPR036736">
    <property type="entry name" value="ACP-like_sf"/>
</dbReference>
<dbReference type="CDD" id="cd02440">
    <property type="entry name" value="AdoMet_MTases"/>
    <property type="match status" value="1"/>
</dbReference>
<feature type="region of interest" description="C-terminal hotdog fold" evidence="6">
    <location>
        <begin position="1089"/>
        <end position="1244"/>
    </location>
</feature>
<dbReference type="PROSITE" id="PS52019">
    <property type="entry name" value="PKS_MFAS_DH"/>
    <property type="match status" value="1"/>
</dbReference>
<dbReference type="GO" id="GO:0044550">
    <property type="term" value="P:secondary metabolite biosynthetic process"/>
    <property type="evidence" value="ECO:0007669"/>
    <property type="project" value="UniProtKB-ARBA"/>
</dbReference>
<evidence type="ECO:0000256" key="7">
    <source>
        <dbReference type="SAM" id="MobiDB-lite"/>
    </source>
</evidence>
<dbReference type="InterPro" id="IPR016036">
    <property type="entry name" value="Malonyl_transacylase_ACP-bd"/>
</dbReference>
<evidence type="ECO:0000256" key="2">
    <source>
        <dbReference type="ARBA" id="ARBA00022553"/>
    </source>
</evidence>
<gene>
    <name evidence="12" type="ORF">E8E13_000602</name>
</gene>
<dbReference type="SMART" id="SM00825">
    <property type="entry name" value="PKS_KS"/>
    <property type="match status" value="1"/>
</dbReference>
<dbReference type="InterPro" id="IPR018201">
    <property type="entry name" value="Ketoacyl_synth_AS"/>
</dbReference>
<dbReference type="InterPro" id="IPR036291">
    <property type="entry name" value="NAD(P)-bd_dom_sf"/>
</dbReference>